<dbReference type="AlphaFoldDB" id="A0A915KMQ7"/>
<reference evidence="2" key="1">
    <citation type="submission" date="2022-11" db="UniProtKB">
        <authorList>
            <consortium name="WormBaseParasite"/>
        </authorList>
    </citation>
    <scope>IDENTIFICATION</scope>
</reference>
<evidence type="ECO:0000313" key="2">
    <source>
        <dbReference type="WBParaSite" id="nRc.2.0.1.t39734-RA"/>
    </source>
</evidence>
<name>A0A915KMQ7_ROMCU</name>
<proteinExistence type="predicted"/>
<dbReference type="WBParaSite" id="nRc.2.0.1.t39734-RA">
    <property type="protein sequence ID" value="nRc.2.0.1.t39734-RA"/>
    <property type="gene ID" value="nRc.2.0.1.g39734"/>
</dbReference>
<accession>A0A915KMQ7</accession>
<evidence type="ECO:0000313" key="1">
    <source>
        <dbReference type="Proteomes" id="UP000887565"/>
    </source>
</evidence>
<sequence>MQHQFTLDENIALFLIVEVNVNGSPDDRYLPLPTNYPTMISGFRIAWVNVTGQESSQDNSPSIQKGLNIAISRAQCLLFIVGNATMFPSLKEGQTFVSKELDNNVRREKWRNLVEW</sequence>
<dbReference type="Proteomes" id="UP000887565">
    <property type="component" value="Unplaced"/>
</dbReference>
<organism evidence="1 2">
    <name type="scientific">Romanomermis culicivorax</name>
    <name type="common">Nematode worm</name>
    <dbReference type="NCBI Taxonomy" id="13658"/>
    <lineage>
        <taxon>Eukaryota</taxon>
        <taxon>Metazoa</taxon>
        <taxon>Ecdysozoa</taxon>
        <taxon>Nematoda</taxon>
        <taxon>Enoplea</taxon>
        <taxon>Dorylaimia</taxon>
        <taxon>Mermithida</taxon>
        <taxon>Mermithoidea</taxon>
        <taxon>Mermithidae</taxon>
        <taxon>Romanomermis</taxon>
    </lineage>
</organism>
<protein>
    <submittedName>
        <fullName evidence="2">Uncharacterized protein</fullName>
    </submittedName>
</protein>
<keyword evidence="1" id="KW-1185">Reference proteome</keyword>